<dbReference type="PRINTS" id="PR01607">
    <property type="entry name" value="APYRASEFAMLY"/>
</dbReference>
<feature type="domain" description="5'-Nucleotidase C-terminal" evidence="1">
    <location>
        <begin position="66"/>
        <end position="212"/>
    </location>
</feature>
<dbReference type="GO" id="GO:0009166">
    <property type="term" value="P:nucleotide catabolic process"/>
    <property type="evidence" value="ECO:0007669"/>
    <property type="project" value="InterPro"/>
</dbReference>
<keyword evidence="4" id="KW-1185">Reference proteome</keyword>
<gene>
    <name evidence="3" type="primary">ushA</name>
    <name evidence="2" type="ORF">HY04_03285</name>
    <name evidence="3" type="ORF">NCTC13489_02910</name>
</gene>
<dbReference type="Proteomes" id="UP000270036">
    <property type="component" value="Chromosome"/>
</dbReference>
<reference evidence="2 4" key="1">
    <citation type="submission" date="2014-07" db="EMBL/GenBank/DDBJ databases">
        <authorList>
            <person name="Pisani N.G."/>
            <person name="Newman J.D."/>
        </authorList>
    </citation>
    <scope>NUCLEOTIDE SEQUENCE [LARGE SCALE GENOMIC DNA]</scope>
    <source>
        <strain evidence="2 4">LMG 24720</strain>
    </source>
</reference>
<dbReference type="Pfam" id="PF02872">
    <property type="entry name" value="5_nucleotid_C"/>
    <property type="match status" value="1"/>
</dbReference>
<reference evidence="3 5" key="2">
    <citation type="submission" date="2018-12" db="EMBL/GenBank/DDBJ databases">
        <authorList>
            <consortium name="Pathogen Informatics"/>
        </authorList>
    </citation>
    <scope>NUCLEOTIDE SEQUENCE [LARGE SCALE GENOMIC DNA]</scope>
    <source>
        <strain evidence="3 5">NCTC13489</strain>
    </source>
</reference>
<dbReference type="GO" id="GO:0030288">
    <property type="term" value="C:outer membrane-bounded periplasmic space"/>
    <property type="evidence" value="ECO:0007669"/>
    <property type="project" value="TreeGrafter"/>
</dbReference>
<proteinExistence type="predicted"/>
<sequence>MKTRYLISGLALLSIISCKTPLNIAKVQPEKNISISKDLPEDQIFKSIIEPYKMELEGKMNTKISHTSVDLTKQGDDSNLGNLLADYTFEGADDWAKKNGIPGGVDGAVINIGGIRTTIAAGDIMTRQIYEVMPFENEVMIMKMKGSDMQGLFDYYLKTLKNNPVSHIVIETDKDKIVNQLINGKPIDPAKTYYIATSDYLALGGDNMDYFKKGEMIATGIKLRDLFLEKFIANPEIKVPTDSRLNFKNKKNNKTDE</sequence>
<evidence type="ECO:0000313" key="2">
    <source>
        <dbReference type="EMBL" id="KEY20240.1"/>
    </source>
</evidence>
<dbReference type="InterPro" id="IPR036907">
    <property type="entry name" value="5'-Nucleotdase_C_sf"/>
</dbReference>
<dbReference type="PANTHER" id="PTHR11575">
    <property type="entry name" value="5'-NUCLEOTIDASE-RELATED"/>
    <property type="match status" value="1"/>
</dbReference>
<dbReference type="SUPFAM" id="SSF55816">
    <property type="entry name" value="5'-nucleotidase (syn. UDP-sugar hydrolase), C-terminal domain"/>
    <property type="match status" value="1"/>
</dbReference>
<dbReference type="EMBL" id="JPEP01000001">
    <property type="protein sequence ID" value="KEY20240.1"/>
    <property type="molecule type" value="Genomic_DNA"/>
</dbReference>
<dbReference type="Gene3D" id="3.90.780.10">
    <property type="entry name" value="5'-Nucleotidase, C-terminal domain"/>
    <property type="match status" value="1"/>
</dbReference>
<accession>A0A3S4UP73</accession>
<dbReference type="EMBL" id="LR134441">
    <property type="protein sequence ID" value="VEI01680.1"/>
    <property type="molecule type" value="Genomic_DNA"/>
</dbReference>
<dbReference type="GO" id="GO:0016787">
    <property type="term" value="F:hydrolase activity"/>
    <property type="evidence" value="ECO:0007669"/>
    <property type="project" value="InterPro"/>
</dbReference>
<evidence type="ECO:0000259" key="1">
    <source>
        <dbReference type="Pfam" id="PF02872"/>
    </source>
</evidence>
<evidence type="ECO:0000313" key="4">
    <source>
        <dbReference type="Proteomes" id="UP000028349"/>
    </source>
</evidence>
<dbReference type="InterPro" id="IPR008334">
    <property type="entry name" value="5'-Nucleotdase_C"/>
</dbReference>
<dbReference type="OrthoDB" id="4762412at2"/>
<dbReference type="AlphaFoldDB" id="A0A3S4UP73"/>
<evidence type="ECO:0000313" key="5">
    <source>
        <dbReference type="Proteomes" id="UP000270036"/>
    </source>
</evidence>
<dbReference type="Proteomes" id="UP000028349">
    <property type="component" value="Unassembled WGS sequence"/>
</dbReference>
<evidence type="ECO:0000313" key="3">
    <source>
        <dbReference type="EMBL" id="VEI01680.1"/>
    </source>
</evidence>
<dbReference type="PROSITE" id="PS51257">
    <property type="entry name" value="PROKAR_LIPOPROTEIN"/>
    <property type="match status" value="1"/>
</dbReference>
<name>A0A3S4UP73_9FLAO</name>
<dbReference type="RefSeq" id="WP_034717071.1">
    <property type="nucleotide sequence ID" value="NZ_FOIX01000002.1"/>
</dbReference>
<dbReference type="InterPro" id="IPR006179">
    <property type="entry name" value="5_nucleotidase/apyrase"/>
</dbReference>
<dbReference type="PANTHER" id="PTHR11575:SF24">
    <property type="entry name" value="5'-NUCLEOTIDASE"/>
    <property type="match status" value="1"/>
</dbReference>
<dbReference type="KEGG" id="cant:NCTC13489_02910"/>
<protein>
    <submittedName>
        <fullName evidence="2">5'-nucleotidase</fullName>
    </submittedName>
    <submittedName>
        <fullName evidence="3">Bifunctional 2',3'-cyclic nucleotide 2'-phosphodiesterase/3'-nucleotidase protein</fullName>
    </submittedName>
</protein>
<dbReference type="STRING" id="266748.HY04_03285"/>
<organism evidence="3 5">
    <name type="scientific">Kaistella antarctica</name>
    <dbReference type="NCBI Taxonomy" id="266748"/>
    <lineage>
        <taxon>Bacteria</taxon>
        <taxon>Pseudomonadati</taxon>
        <taxon>Bacteroidota</taxon>
        <taxon>Flavobacteriia</taxon>
        <taxon>Flavobacteriales</taxon>
        <taxon>Weeksellaceae</taxon>
        <taxon>Chryseobacterium group</taxon>
        <taxon>Kaistella</taxon>
    </lineage>
</organism>